<gene>
    <name evidence="1" type="ORF">E2C01_052817</name>
</gene>
<proteinExistence type="predicted"/>
<sequence>MSCEQILLQHPAPQGPINNLILGLTVHCESPPSQYKVNLDQSKLSSPEEAVVSFDNCLGAAVVQWNHACFGV</sequence>
<organism evidence="1 2">
    <name type="scientific">Portunus trituberculatus</name>
    <name type="common">Swimming crab</name>
    <name type="synonym">Neptunus trituberculatus</name>
    <dbReference type="NCBI Taxonomy" id="210409"/>
    <lineage>
        <taxon>Eukaryota</taxon>
        <taxon>Metazoa</taxon>
        <taxon>Ecdysozoa</taxon>
        <taxon>Arthropoda</taxon>
        <taxon>Crustacea</taxon>
        <taxon>Multicrustacea</taxon>
        <taxon>Malacostraca</taxon>
        <taxon>Eumalacostraca</taxon>
        <taxon>Eucarida</taxon>
        <taxon>Decapoda</taxon>
        <taxon>Pleocyemata</taxon>
        <taxon>Brachyura</taxon>
        <taxon>Eubrachyura</taxon>
        <taxon>Portunoidea</taxon>
        <taxon>Portunidae</taxon>
        <taxon>Portuninae</taxon>
        <taxon>Portunus</taxon>
    </lineage>
</organism>
<name>A0A5B7GP82_PORTR</name>
<evidence type="ECO:0000313" key="1">
    <source>
        <dbReference type="EMBL" id="MPC58808.1"/>
    </source>
</evidence>
<protein>
    <submittedName>
        <fullName evidence="1">Uncharacterized protein</fullName>
    </submittedName>
</protein>
<comment type="caution">
    <text evidence="1">The sequence shown here is derived from an EMBL/GenBank/DDBJ whole genome shotgun (WGS) entry which is preliminary data.</text>
</comment>
<keyword evidence="2" id="KW-1185">Reference proteome</keyword>
<dbReference type="AlphaFoldDB" id="A0A5B7GP82"/>
<evidence type="ECO:0000313" key="2">
    <source>
        <dbReference type="Proteomes" id="UP000324222"/>
    </source>
</evidence>
<accession>A0A5B7GP82</accession>
<dbReference type="Proteomes" id="UP000324222">
    <property type="component" value="Unassembled WGS sequence"/>
</dbReference>
<reference evidence="1 2" key="1">
    <citation type="submission" date="2019-05" db="EMBL/GenBank/DDBJ databases">
        <title>Another draft genome of Portunus trituberculatus and its Hox gene families provides insights of decapod evolution.</title>
        <authorList>
            <person name="Jeong J.-H."/>
            <person name="Song I."/>
            <person name="Kim S."/>
            <person name="Choi T."/>
            <person name="Kim D."/>
            <person name="Ryu S."/>
            <person name="Kim W."/>
        </authorList>
    </citation>
    <scope>NUCLEOTIDE SEQUENCE [LARGE SCALE GENOMIC DNA]</scope>
    <source>
        <tissue evidence="1">Muscle</tissue>
    </source>
</reference>
<dbReference type="EMBL" id="VSRR010016008">
    <property type="protein sequence ID" value="MPC58808.1"/>
    <property type="molecule type" value="Genomic_DNA"/>
</dbReference>